<gene>
    <name evidence="5" type="ORF">RIdsm_01443</name>
    <name evidence="4" type="ORF">XM52_07560</name>
</gene>
<dbReference type="SUPFAM" id="SSF52129">
    <property type="entry name" value="Caspase-like"/>
    <property type="match status" value="1"/>
</dbReference>
<dbReference type="Pfam" id="PF00656">
    <property type="entry name" value="Peptidase_C14"/>
    <property type="match status" value="1"/>
</dbReference>
<dbReference type="PROSITE" id="PS50222">
    <property type="entry name" value="EF_HAND_2"/>
    <property type="match status" value="1"/>
</dbReference>
<evidence type="ECO:0000313" key="7">
    <source>
        <dbReference type="Proteomes" id="UP000325785"/>
    </source>
</evidence>
<evidence type="ECO:0000256" key="1">
    <source>
        <dbReference type="SAM" id="MobiDB-lite"/>
    </source>
</evidence>
<keyword evidence="6" id="KW-1185">Reference proteome</keyword>
<name>A0A0T5PC45_9RHOB</name>
<dbReference type="InterPro" id="IPR011600">
    <property type="entry name" value="Pept_C14_caspase"/>
</dbReference>
<dbReference type="InterPro" id="IPR018247">
    <property type="entry name" value="EF_Hand_1_Ca_BS"/>
</dbReference>
<evidence type="ECO:0000313" key="6">
    <source>
        <dbReference type="Proteomes" id="UP000051401"/>
    </source>
</evidence>
<dbReference type="Gene3D" id="3.40.50.1460">
    <property type="match status" value="1"/>
</dbReference>
<organism evidence="4 6">
    <name type="scientific">Roseovarius indicus</name>
    <dbReference type="NCBI Taxonomy" id="540747"/>
    <lineage>
        <taxon>Bacteria</taxon>
        <taxon>Pseudomonadati</taxon>
        <taxon>Pseudomonadota</taxon>
        <taxon>Alphaproteobacteria</taxon>
        <taxon>Rhodobacterales</taxon>
        <taxon>Roseobacteraceae</taxon>
        <taxon>Roseovarius</taxon>
    </lineage>
</organism>
<feature type="chain" id="PRO_5010437576" description="EF-hand domain-containing protein" evidence="2">
    <location>
        <begin position="23"/>
        <end position="1280"/>
    </location>
</feature>
<dbReference type="KEGG" id="rid:RIdsm_01443"/>
<feature type="signal peptide" evidence="2">
    <location>
        <begin position="1"/>
        <end position="22"/>
    </location>
</feature>
<dbReference type="PROSITE" id="PS00018">
    <property type="entry name" value="EF_HAND_1"/>
    <property type="match status" value="1"/>
</dbReference>
<evidence type="ECO:0000313" key="5">
    <source>
        <dbReference type="EMBL" id="QEW25656.1"/>
    </source>
</evidence>
<dbReference type="STRING" id="540747.SAMN04488031_104103"/>
<evidence type="ECO:0000313" key="4">
    <source>
        <dbReference type="EMBL" id="KRS18625.1"/>
    </source>
</evidence>
<dbReference type="GO" id="GO:0004197">
    <property type="term" value="F:cysteine-type endopeptidase activity"/>
    <property type="evidence" value="ECO:0007669"/>
    <property type="project" value="InterPro"/>
</dbReference>
<dbReference type="GO" id="GO:0006508">
    <property type="term" value="P:proteolysis"/>
    <property type="evidence" value="ECO:0007669"/>
    <property type="project" value="InterPro"/>
</dbReference>
<proteinExistence type="predicted"/>
<dbReference type="AlphaFoldDB" id="A0A0T5PC45"/>
<protein>
    <recommendedName>
        <fullName evidence="3">EF-hand domain-containing protein</fullName>
    </recommendedName>
</protein>
<sequence>MCTRVAIVSVLWLISFAVSAMAAELYLRKGEIPVYNGWTDASEQRNEIGRIQGGRPAAELSRLHRQTREFYRIEHGEVEGIVRAEDFLLSETDLEDEGLIQFLPANGSSFFRGSSMAPPRLTNNGRYLINSNRAFLDLELERVVLELGPVTNSAMGQGVLTETRYVSTSTGTSDQSRLIVYDTDNISQFQEYSSYDYGMAEFERIWHSGQGDVIFATGQLDGDINDRRADLIAVNVLTGEELFRHSLKAQNGYVNLARMNDGRWLILQRGGVAGGEHLYLLDPVGLSIDRETTVDFATDCSAGGPRFKIFEEDNIVEFGLECSDHSTPSYFAAVDLERFELLWKKVETGLTAIQYTPEVGYFHSPRYGKAFAADIFTGERTDDPRPFPPYEHGESRRSYEVSSPDGTVSVMFRGSLWVRPNRHVAAKEDITFASGLRQDLSITRSGPGLDKSFDVSFARRQWADLDPESNLLRTVIMDGPETKAYFEWTLGQPEVSIAQPLPEDVFWLSGPEDTPRKALVFADLEDVDKRLVDIHRLAPGSRVASDGEIILAPPRRNSLTSCQQSNGNDIWKWSGVKGRHLLLNHCFIDTQSDDGTWSYVDDMTVKLRSGCSYRRDDGPCRSTQISELKTSHRLVETDGGTALVSYGITSDNGIEVLVQHPDAPEVPRYLAFDFLDRGFHLYDQGDDTYNASLYVLPPMDGALRFLVRGVPKTDPKMRGEYGPTFKSTFIYRFDLLGNQIGAPMRSSSELSPDGLIGAQDIAADNDAVVIAGSSGGLYFFDATMAQVSGHPRHPGFTGLGNAEILMGDGYTVVPQTASASDVFNTATGERLATLYFGPDGAALALLPSGFFSFNELSAAADILVRNRETNRAVSLSAFAETFYRPDLVQAALVGDPGRQLADARAAVSLADAFEAGPAPLVTDLTLEQDNPPGAVIARASLSVGEGGLGWLLWRVNGKVVAIDESQAGAEAEEVQITRKLPLSVGSNEVSVQATNSSRLQSSEPVSVEGPEFAGDAAPGKLHILTVAVQDYADDRLDLAYPTRDAEAFEEALVGAATAQDARVGPASLLGRDVSVTRLFDQDVTRARVAETIRDMSERMHPNDVFVLFVAGHGLTDEGRFHFLASDVRTGRDPKAELAERAISQNDLNRWLSRLPAQRSIVLIDACESGSALRMDAAFRLHQAAVNGPVGDGTTRLMVSASAETQYALEGHNGHGAFTSVLLDAFASGDQNGDGLISATELSDHVRNTLPELTSEKWSYRQVPQINLIGEDIILGSSIER</sequence>
<accession>A0A0T5PC45</accession>
<dbReference type="EMBL" id="LAXI01000003">
    <property type="protein sequence ID" value="KRS18625.1"/>
    <property type="molecule type" value="Genomic_DNA"/>
</dbReference>
<feature type="domain" description="EF-hand" evidence="3">
    <location>
        <begin position="1216"/>
        <end position="1251"/>
    </location>
</feature>
<feature type="region of interest" description="Disordered" evidence="1">
    <location>
        <begin position="379"/>
        <end position="401"/>
    </location>
</feature>
<reference evidence="4 6" key="1">
    <citation type="submission" date="2015-04" db="EMBL/GenBank/DDBJ databases">
        <title>The draft genome sequence of Roseovarius indicus B108T.</title>
        <authorList>
            <person name="Li G."/>
            <person name="Lai Q."/>
            <person name="Shao Z."/>
            <person name="Yan P."/>
        </authorList>
    </citation>
    <scope>NUCLEOTIDE SEQUENCE [LARGE SCALE GENOMIC DNA]</scope>
    <source>
        <strain evidence="4 6">B108</strain>
    </source>
</reference>
<dbReference type="GO" id="GO:0005509">
    <property type="term" value="F:calcium ion binding"/>
    <property type="evidence" value="ECO:0007669"/>
    <property type="project" value="InterPro"/>
</dbReference>
<dbReference type="OrthoDB" id="8176121at2"/>
<evidence type="ECO:0000256" key="2">
    <source>
        <dbReference type="SAM" id="SignalP"/>
    </source>
</evidence>
<keyword evidence="2" id="KW-0732">Signal</keyword>
<dbReference type="PATRIC" id="fig|540747.5.peg.3881"/>
<evidence type="ECO:0000259" key="3">
    <source>
        <dbReference type="PROSITE" id="PS50222"/>
    </source>
</evidence>
<dbReference type="RefSeq" id="WP_057814891.1">
    <property type="nucleotide sequence ID" value="NZ_CP031598.1"/>
</dbReference>
<dbReference type="InterPro" id="IPR002048">
    <property type="entry name" value="EF_hand_dom"/>
</dbReference>
<reference evidence="5 7" key="2">
    <citation type="submission" date="2018-08" db="EMBL/GenBank/DDBJ databases">
        <title>Genetic Globetrotter - A new plasmid hitch-hiking vast phylogenetic and geographic distances.</title>
        <authorList>
            <person name="Vollmers J."/>
            <person name="Petersen J."/>
        </authorList>
    </citation>
    <scope>NUCLEOTIDE SEQUENCE [LARGE SCALE GENOMIC DNA]</scope>
    <source>
        <strain evidence="5 7">DSM 26383</strain>
    </source>
</reference>
<dbReference type="EMBL" id="CP031598">
    <property type="protein sequence ID" value="QEW25656.1"/>
    <property type="molecule type" value="Genomic_DNA"/>
</dbReference>
<dbReference type="Proteomes" id="UP000051401">
    <property type="component" value="Unassembled WGS sequence"/>
</dbReference>
<dbReference type="InterPro" id="IPR029030">
    <property type="entry name" value="Caspase-like_dom_sf"/>
</dbReference>
<dbReference type="Proteomes" id="UP000325785">
    <property type="component" value="Chromosome"/>
</dbReference>
<feature type="compositionally biased region" description="Basic and acidic residues" evidence="1">
    <location>
        <begin position="379"/>
        <end position="399"/>
    </location>
</feature>